<keyword evidence="12" id="KW-1185">Reference proteome</keyword>
<dbReference type="GO" id="GO:0016592">
    <property type="term" value="C:mediator complex"/>
    <property type="evidence" value="ECO:0007669"/>
    <property type="project" value="InterPro"/>
</dbReference>
<dbReference type="EMBL" id="CAJPEX010000234">
    <property type="protein sequence ID" value="CAG0914479.1"/>
    <property type="molecule type" value="Genomic_DNA"/>
</dbReference>
<dbReference type="GO" id="GO:0070847">
    <property type="term" value="C:core mediator complex"/>
    <property type="evidence" value="ECO:0007669"/>
    <property type="project" value="TreeGrafter"/>
</dbReference>
<dbReference type="PROSITE" id="PS50076">
    <property type="entry name" value="DNAJ_2"/>
    <property type="match status" value="1"/>
</dbReference>
<evidence type="ECO:0000313" key="11">
    <source>
        <dbReference type="EMBL" id="CAD7274327.1"/>
    </source>
</evidence>
<comment type="subcellular location">
    <subcellularLocation>
        <location evidence="1 7">Nucleus</location>
    </subcellularLocation>
</comment>
<keyword evidence="7" id="KW-0010">Activator</keyword>
<dbReference type="PANTHER" id="PTHR13114">
    <property type="entry name" value="MEDIATOR OF RNA POLYMERASE II TRANSCRIPTION SUBUNIT 17"/>
    <property type="match status" value="1"/>
</dbReference>
<feature type="region of interest" description="Disordered" evidence="8">
    <location>
        <begin position="867"/>
        <end position="887"/>
    </location>
</feature>
<dbReference type="PRINTS" id="PR00625">
    <property type="entry name" value="JDOMAIN"/>
</dbReference>
<dbReference type="InterPro" id="IPR036869">
    <property type="entry name" value="J_dom_sf"/>
</dbReference>
<protein>
    <recommendedName>
        <fullName evidence="7">Mediator of RNA polymerase II transcription subunit 17</fullName>
    </recommendedName>
    <alternativeName>
        <fullName evidence="7">Mediator complex subunit 17</fullName>
    </alternativeName>
</protein>
<dbReference type="Pfam" id="PF23302">
    <property type="entry name" value="HTH_DNAJC9"/>
    <property type="match status" value="1"/>
</dbReference>
<evidence type="ECO:0000256" key="8">
    <source>
        <dbReference type="SAM" id="MobiDB-lite"/>
    </source>
</evidence>
<dbReference type="OrthoDB" id="10058398at2759"/>
<keyword evidence="9" id="KW-1133">Transmembrane helix</keyword>
<evidence type="ECO:0000256" key="6">
    <source>
        <dbReference type="ARBA" id="ARBA00023242"/>
    </source>
</evidence>
<dbReference type="Gene3D" id="1.10.287.110">
    <property type="entry name" value="DnaJ domain"/>
    <property type="match status" value="1"/>
</dbReference>
<evidence type="ECO:0000256" key="5">
    <source>
        <dbReference type="ARBA" id="ARBA00023163"/>
    </source>
</evidence>
<feature type="region of interest" description="Disordered" evidence="8">
    <location>
        <begin position="934"/>
        <end position="958"/>
    </location>
</feature>
<feature type="transmembrane region" description="Helical" evidence="9">
    <location>
        <begin position="1271"/>
        <end position="1296"/>
    </location>
</feature>
<evidence type="ECO:0000256" key="3">
    <source>
        <dbReference type="ARBA" id="ARBA00022553"/>
    </source>
</evidence>
<dbReference type="Proteomes" id="UP000678499">
    <property type="component" value="Unassembled WGS sequence"/>
</dbReference>
<evidence type="ECO:0000259" key="10">
    <source>
        <dbReference type="PROSITE" id="PS50076"/>
    </source>
</evidence>
<feature type="domain" description="J" evidence="10">
    <location>
        <begin position="15"/>
        <end position="82"/>
    </location>
</feature>
<keyword evidence="9" id="KW-0472">Membrane</keyword>
<keyword evidence="5 7" id="KW-0804">Transcription</keyword>
<dbReference type="PANTHER" id="PTHR13114:SF7">
    <property type="entry name" value="MEDIATOR OF RNA POLYMERASE II TRANSCRIPTION SUBUNIT 17"/>
    <property type="match status" value="1"/>
</dbReference>
<dbReference type="GO" id="GO:0006357">
    <property type="term" value="P:regulation of transcription by RNA polymerase II"/>
    <property type="evidence" value="ECO:0007669"/>
    <property type="project" value="InterPro"/>
</dbReference>
<dbReference type="CDD" id="cd06257">
    <property type="entry name" value="DnaJ"/>
    <property type="match status" value="1"/>
</dbReference>
<dbReference type="Pfam" id="PF00226">
    <property type="entry name" value="DnaJ"/>
    <property type="match status" value="1"/>
</dbReference>
<proteinExistence type="inferred from homology"/>
<keyword evidence="4 7" id="KW-0805">Transcription regulation</keyword>
<dbReference type="EMBL" id="OA882271">
    <property type="protein sequence ID" value="CAD7274327.1"/>
    <property type="molecule type" value="Genomic_DNA"/>
</dbReference>
<comment type="function">
    <text evidence="7">Component of the Mediator complex, a coactivator involved in the regulated transcription of nearly all RNA polymerase II-dependent genes. Mediator functions as a bridge to convey information from gene-specific regulatory proteins to the basal RNA polymerase II transcription machinery. Mediator is recruited to promoters by direct interactions with regulatory proteins and serves as a scaffold for the assembly of a functional preinitiation complex with RNA polymerase II and the general transcription factors.</text>
</comment>
<dbReference type="SMART" id="SM00271">
    <property type="entry name" value="DnaJ"/>
    <property type="match status" value="1"/>
</dbReference>
<evidence type="ECO:0000256" key="7">
    <source>
        <dbReference type="RuleBase" id="RU364140"/>
    </source>
</evidence>
<reference evidence="11" key="1">
    <citation type="submission" date="2020-11" db="EMBL/GenBank/DDBJ databases">
        <authorList>
            <person name="Tran Van P."/>
        </authorList>
    </citation>
    <scope>NUCLEOTIDE SEQUENCE</scope>
</reference>
<dbReference type="InterPro" id="IPR056453">
    <property type="entry name" value="HTH_DNAJC9"/>
</dbReference>
<dbReference type="InterPro" id="IPR001623">
    <property type="entry name" value="DnaJ_domain"/>
</dbReference>
<dbReference type="InterPro" id="IPR019313">
    <property type="entry name" value="Mediator_Med17"/>
</dbReference>
<dbReference type="FunFam" id="1.10.287.110:FF:000035">
    <property type="entry name" value="DnaJ homolog subfamily C member 9"/>
    <property type="match status" value="1"/>
</dbReference>
<organism evidence="11">
    <name type="scientific">Notodromas monacha</name>
    <dbReference type="NCBI Taxonomy" id="399045"/>
    <lineage>
        <taxon>Eukaryota</taxon>
        <taxon>Metazoa</taxon>
        <taxon>Ecdysozoa</taxon>
        <taxon>Arthropoda</taxon>
        <taxon>Crustacea</taxon>
        <taxon>Oligostraca</taxon>
        <taxon>Ostracoda</taxon>
        <taxon>Podocopa</taxon>
        <taxon>Podocopida</taxon>
        <taxon>Cypridocopina</taxon>
        <taxon>Cypridoidea</taxon>
        <taxon>Cyprididae</taxon>
        <taxon>Notodromas</taxon>
    </lineage>
</organism>
<evidence type="ECO:0000256" key="9">
    <source>
        <dbReference type="SAM" id="Phobius"/>
    </source>
</evidence>
<evidence type="ECO:0000256" key="2">
    <source>
        <dbReference type="ARBA" id="ARBA00005635"/>
    </source>
</evidence>
<accession>A0A7R9BI18</accession>
<dbReference type="GO" id="GO:0003712">
    <property type="term" value="F:transcription coregulator activity"/>
    <property type="evidence" value="ECO:0007669"/>
    <property type="project" value="InterPro"/>
</dbReference>
<sequence>MKFLESCEVYFGSKDLYEILDVKKTANEKQLKKAYYKLSLAVHPDRAPPEKKEHATKCFQVLSKIMSVLSDKDKKAIYDETGVVSDDDDEGISWEDNDWTSYWRLLFKPLTMKDIDEFFKTYRGSEEEQTDLIKCYVDAKGDWDVLWQTHKGYRGIDDEERLKDLIQTAVDGGEVEAYDAFFKEPKKKTLRRHKKMMKEAEAAEACEEPENDLAVMIAANAKKREQAMSSLIAGLEAKYCNKKGPQKKKQKTKYRSVFSRDCSVYFAILSRLPNVKVPGKIILEKMSVPAVSISVEAPVEHRVQEITFEGVEVRQNPPSMSENLTKLAQKIDFFEADEDSTSKDETEVKEEPVPLTYPWESIRSKLMKAFDQATVLLDIMAICREKKYMILDPVAQEAPPRAPIIQMLAKKKGFAAAADILQRGADKLKNCQSELARTRGIPNFHTELLRLRQHWRLKKTGNSIVGDLSYNSAAARWQSGVFEVLKTEEADGGTVVNSGTGPHKIPPALKVVLPPELECETYMEVVVHKDQETWASVQVNLLSPNAETQAPGDLSWQKKLENAQNVLFCKELFRQLAREAVCLPTHIPHMVVGNRITASLFPSIQLIITLNQVSRSDTGTTTTTTTNPRNPDHNHVLEHSLHQLLWDAHHKMRHQTMPHPSFGPIGIPVKRRDAGPTAASRASLKNLGRTESLLEQVIKQARHVVLRMSTMFVIDNLAKEVKDPFIVAHWNALNSPTVNITSCGYEALSRTSLVISVGETSLKAICKDGRVMTLSIEPQELRALLLCQIAQHQVTAVQTLAKCHGWIVVSSSTFLGGVGAAEPLGNPSSCVLSSPRGGYKLLAVKCVPKRDFRVSVAVVARDASLESGTGHAMGSEDSDAEEELEADEVPEVTKFEFDLMSDEPMDFDDLTRDLNFAPKFGGAAKRALVFGGDRKGGSGARKRRLTKGSSSNYEDGRRGRHRVYGSDLRHDALREVLLDKLDGRNNLSKIELIMACLAGRYYVGFHFMFQMVMKSGRVNLSLWAGPLLLASFLTSESLPDLGLIEIGQGRRLKKDISDKAQWKRGTLRFRGDPRLSADVVHPELGFLPEDIQWLQGTLDDDYLWASSVPKIPGKETLPKNLTVFQPGRSDPAFFPDQDYWIHILFKNVPEELSQNLVHDLTSRLERAHEFAFKRRRDLYPGIGQVKVIKREITNNVAVTMLKISKETEDEVEAAYSLRRDGKPVLSRSAVIELNDLTDPELDFIFYPYALERLTSERRQAVFQESPESSHMAYVILGVVGAAMFVAFLVALMFFVWMKGVKTGEEEETQRGRKNRRVESGELKLPVFEEHQVARVDLGFEPGESDDGKPQVLYHFFLYAVISAPRLLSQ</sequence>
<comment type="similarity">
    <text evidence="2 7">Belongs to the Mediator complex subunit 17 family.</text>
</comment>
<feature type="non-terminal residue" evidence="11">
    <location>
        <position position="1369"/>
    </location>
</feature>
<evidence type="ECO:0000256" key="1">
    <source>
        <dbReference type="ARBA" id="ARBA00004123"/>
    </source>
</evidence>
<dbReference type="Pfam" id="PF10156">
    <property type="entry name" value="Med17"/>
    <property type="match status" value="1"/>
</dbReference>
<gene>
    <name evidence="7" type="primary">MED17</name>
    <name evidence="11" type="ORF">NMOB1V02_LOCUS2168</name>
</gene>
<feature type="compositionally biased region" description="Acidic residues" evidence="8">
    <location>
        <begin position="876"/>
        <end position="887"/>
    </location>
</feature>
<comment type="subunit">
    <text evidence="7">Component of the Mediator complex.</text>
</comment>
<evidence type="ECO:0000256" key="4">
    <source>
        <dbReference type="ARBA" id="ARBA00023015"/>
    </source>
</evidence>
<name>A0A7R9BI18_9CRUS</name>
<keyword evidence="9" id="KW-0812">Transmembrane</keyword>
<dbReference type="SUPFAM" id="SSF46565">
    <property type="entry name" value="Chaperone J-domain"/>
    <property type="match status" value="1"/>
</dbReference>
<evidence type="ECO:0000313" key="12">
    <source>
        <dbReference type="Proteomes" id="UP000678499"/>
    </source>
</evidence>
<keyword evidence="6 7" id="KW-0539">Nucleus</keyword>
<keyword evidence="3" id="KW-0597">Phosphoprotein</keyword>